<reference evidence="3 4" key="1">
    <citation type="submission" date="2016-07" db="EMBL/GenBank/DDBJ databases">
        <title>Pervasive Adenine N6-methylation of Active Genes in Fungi.</title>
        <authorList>
            <consortium name="DOE Joint Genome Institute"/>
            <person name="Mondo S.J."/>
            <person name="Dannebaum R.O."/>
            <person name="Kuo R.C."/>
            <person name="Labutti K."/>
            <person name="Haridas S."/>
            <person name="Kuo A."/>
            <person name="Salamov A."/>
            <person name="Ahrendt S.R."/>
            <person name="Lipzen A."/>
            <person name="Sullivan W."/>
            <person name="Andreopoulos W.B."/>
            <person name="Clum A."/>
            <person name="Lindquist E."/>
            <person name="Daum C."/>
            <person name="Ramamoorthy G.K."/>
            <person name="Gryganskyi A."/>
            <person name="Culley D."/>
            <person name="Magnuson J.K."/>
            <person name="James T.Y."/>
            <person name="O'Malley M.A."/>
            <person name="Stajich J.E."/>
            <person name="Spatafora J.W."/>
            <person name="Visel A."/>
            <person name="Grigoriev I.V."/>
        </authorList>
    </citation>
    <scope>NUCLEOTIDE SEQUENCE [LARGE SCALE GENOMIC DNA]</scope>
    <source>
        <strain evidence="3 4">ATCC 12442</strain>
    </source>
</reference>
<organism evidence="3 4">
    <name type="scientific">Linderina pennispora</name>
    <dbReference type="NCBI Taxonomy" id="61395"/>
    <lineage>
        <taxon>Eukaryota</taxon>
        <taxon>Fungi</taxon>
        <taxon>Fungi incertae sedis</taxon>
        <taxon>Zoopagomycota</taxon>
        <taxon>Kickxellomycotina</taxon>
        <taxon>Kickxellomycetes</taxon>
        <taxon>Kickxellales</taxon>
        <taxon>Kickxellaceae</taxon>
        <taxon>Linderina</taxon>
    </lineage>
</organism>
<dbReference type="RefSeq" id="XP_040742767.1">
    <property type="nucleotide sequence ID" value="XM_040887781.1"/>
</dbReference>
<proteinExistence type="predicted"/>
<evidence type="ECO:0000313" key="3">
    <source>
        <dbReference type="EMBL" id="ORX69035.1"/>
    </source>
</evidence>
<dbReference type="GeneID" id="63804429"/>
<feature type="region of interest" description="Disordered" evidence="1">
    <location>
        <begin position="111"/>
        <end position="163"/>
    </location>
</feature>
<feature type="domain" description="G-patch" evidence="2">
    <location>
        <begin position="1"/>
        <end position="19"/>
    </location>
</feature>
<feature type="region of interest" description="Disordered" evidence="1">
    <location>
        <begin position="1"/>
        <end position="95"/>
    </location>
</feature>
<feature type="compositionally biased region" description="Low complexity" evidence="1">
    <location>
        <begin position="152"/>
        <end position="163"/>
    </location>
</feature>
<dbReference type="GO" id="GO:0003676">
    <property type="term" value="F:nucleic acid binding"/>
    <property type="evidence" value="ECO:0007669"/>
    <property type="project" value="InterPro"/>
</dbReference>
<feature type="compositionally biased region" description="Basic and acidic residues" evidence="1">
    <location>
        <begin position="69"/>
        <end position="84"/>
    </location>
</feature>
<name>A0A1Y1W6M9_9FUNG</name>
<feature type="compositionally biased region" description="Polar residues" evidence="1">
    <location>
        <begin position="85"/>
        <end position="95"/>
    </location>
</feature>
<evidence type="ECO:0000313" key="4">
    <source>
        <dbReference type="Proteomes" id="UP000193922"/>
    </source>
</evidence>
<dbReference type="Pfam" id="PF01585">
    <property type="entry name" value="G-patch"/>
    <property type="match status" value="1"/>
</dbReference>
<evidence type="ECO:0000259" key="2">
    <source>
        <dbReference type="PROSITE" id="PS50174"/>
    </source>
</evidence>
<dbReference type="AlphaFoldDB" id="A0A1Y1W6M9"/>
<dbReference type="PROSITE" id="PS50174">
    <property type="entry name" value="G_PATCH"/>
    <property type="match status" value="1"/>
</dbReference>
<comment type="caution">
    <text evidence="3">The sequence shown here is derived from an EMBL/GenBank/DDBJ whole genome shotgun (WGS) entry which is preliminary data.</text>
</comment>
<sequence>MLEKMGWSEGKGLGANEDGRKEHTAFSELLSRLNSDSATPSDAPKAEAKNARLNRLSHRTKFRNMKRMAMQDDKALYPDSERQSGESTPSLQTEIVDSGVNVADYFAQKMRSNPALAGDLWTRTERRRTSRKRGRRRAGRTRRRKREEQEGQEIQGQKAQEQV</sequence>
<feature type="compositionally biased region" description="Basic residues" evidence="1">
    <location>
        <begin position="125"/>
        <end position="145"/>
    </location>
</feature>
<accession>A0A1Y1W6M9</accession>
<feature type="compositionally biased region" description="Basic residues" evidence="1">
    <location>
        <begin position="55"/>
        <end position="66"/>
    </location>
</feature>
<protein>
    <recommendedName>
        <fullName evidence="2">G-patch domain-containing protein</fullName>
    </recommendedName>
</protein>
<gene>
    <name evidence="3" type="ORF">DL89DRAFT_268069</name>
</gene>
<keyword evidence="4" id="KW-1185">Reference proteome</keyword>
<dbReference type="InterPro" id="IPR000467">
    <property type="entry name" value="G_patch_dom"/>
</dbReference>
<dbReference type="OrthoDB" id="29523at2759"/>
<dbReference type="Proteomes" id="UP000193922">
    <property type="component" value="Unassembled WGS sequence"/>
</dbReference>
<dbReference type="EMBL" id="MCFD01000008">
    <property type="protein sequence ID" value="ORX69035.1"/>
    <property type="molecule type" value="Genomic_DNA"/>
</dbReference>
<evidence type="ECO:0000256" key="1">
    <source>
        <dbReference type="SAM" id="MobiDB-lite"/>
    </source>
</evidence>